<proteinExistence type="predicted"/>
<protein>
    <submittedName>
        <fullName evidence="1">Uncharacterized protein</fullName>
    </submittedName>
</protein>
<reference evidence="1" key="2">
    <citation type="submission" date="2020-07" db="EMBL/GenBank/DDBJ databases">
        <authorList>
            <person name="Vera ALvarez R."/>
            <person name="Arias-Moreno D.M."/>
            <person name="Jimenez-Jacinto V."/>
            <person name="Jimenez-Bremont J.F."/>
            <person name="Swaminathan K."/>
            <person name="Moose S.P."/>
            <person name="Guerrero-Gonzalez M.L."/>
            <person name="Marino-Ramirez L."/>
            <person name="Landsman D."/>
            <person name="Rodriguez-Kessler M."/>
            <person name="Delgado-Sanchez P."/>
        </authorList>
    </citation>
    <scope>NUCLEOTIDE SEQUENCE</scope>
    <source>
        <tissue evidence="1">Cladode</tissue>
    </source>
</reference>
<dbReference type="AlphaFoldDB" id="A0A7C9DWY3"/>
<organism evidence="1">
    <name type="scientific">Opuntia streptacantha</name>
    <name type="common">Prickly pear cactus</name>
    <name type="synonym">Opuntia cardona</name>
    <dbReference type="NCBI Taxonomy" id="393608"/>
    <lineage>
        <taxon>Eukaryota</taxon>
        <taxon>Viridiplantae</taxon>
        <taxon>Streptophyta</taxon>
        <taxon>Embryophyta</taxon>
        <taxon>Tracheophyta</taxon>
        <taxon>Spermatophyta</taxon>
        <taxon>Magnoliopsida</taxon>
        <taxon>eudicotyledons</taxon>
        <taxon>Gunneridae</taxon>
        <taxon>Pentapetalae</taxon>
        <taxon>Caryophyllales</taxon>
        <taxon>Cactineae</taxon>
        <taxon>Cactaceae</taxon>
        <taxon>Opuntioideae</taxon>
        <taxon>Opuntia</taxon>
    </lineage>
</organism>
<evidence type="ECO:0000313" key="1">
    <source>
        <dbReference type="EMBL" id="MBA4654001.1"/>
    </source>
</evidence>
<name>A0A7C9DWY3_OPUST</name>
<reference evidence="1" key="1">
    <citation type="journal article" date="2013" name="J. Plant Res.">
        <title>Effect of fungi and light on seed germination of three Opuntia species from semiarid lands of central Mexico.</title>
        <authorList>
            <person name="Delgado-Sanchez P."/>
            <person name="Jimenez-Bremont J.F."/>
            <person name="Guerrero-Gonzalez Mde L."/>
            <person name="Flores J."/>
        </authorList>
    </citation>
    <scope>NUCLEOTIDE SEQUENCE</scope>
    <source>
        <tissue evidence="1">Cladode</tissue>
    </source>
</reference>
<sequence>MVFHNGLGMSPADQAARWKAGAMMLYPVSCHNSYFVRGDRWTCYDAISRATTPRFPLFIPVLDKHYGVTRTSVYNKRLRTYIHGSVMQEQYVPVHSSAFALSKAV</sequence>
<dbReference type="EMBL" id="GISG01181701">
    <property type="protein sequence ID" value="MBA4654001.1"/>
    <property type="molecule type" value="Transcribed_RNA"/>
</dbReference>
<accession>A0A7C9DWY3</accession>